<dbReference type="HOGENOM" id="CLU_043591_0_0_1"/>
<proteinExistence type="predicted"/>
<accession>B4PLV8</accession>
<evidence type="ECO:0000259" key="2">
    <source>
        <dbReference type="Pfam" id="PF16012"/>
    </source>
</evidence>
<dbReference type="EMBL" id="CM000160">
    <property type="protein sequence ID" value="EDW99095.2"/>
    <property type="molecule type" value="Genomic_DNA"/>
</dbReference>
<sequence>MNSLETNESDAAPEASPNRNPSVDSGPGFVRLKTKQKKLLRKALQKGLTREKALAVVQALPTVKGLLPAPYGIQSSNPYPYSVLVQCVRIGLAAESAGTSLTSEQMARIKEAIIDVTVEQSGSQKPQFEGCVARRGWLLVTCSNSSTSEWFKRNFYHIQSKVTTKLKLMDESELPRKNVVLGYFPDSLATSSQKVLEIIQAQNPVSTAEWRVMTRLNQGELLHLAMAVDNESHKKLIELKGTISFRFGRVKLCMKTPLDRKSVLNGKEDAFLEKAAETREVVPVPQAPVIRNSNPRNQCNNPWRSHNNPRMQWNQQQMLRYDPYNPRELPSHLLQASYSGPGYWSGGDGGLRPRTWPGNH</sequence>
<gene>
    <name evidence="3" type="primary">Dyak\GE23393</name>
    <name evidence="3" type="synonym">dyak_GLEANR_7184</name>
    <name evidence="3" type="synonym">GE23393</name>
    <name evidence="3" type="ORF">Dyak_GE23393</name>
</gene>
<feature type="compositionally biased region" description="Polar residues" evidence="1">
    <location>
        <begin position="291"/>
        <end position="309"/>
    </location>
</feature>
<protein>
    <recommendedName>
        <fullName evidence="2">DUF4780 domain-containing protein</fullName>
    </recommendedName>
</protein>
<dbReference type="InterPro" id="IPR031961">
    <property type="entry name" value="DUF4780"/>
</dbReference>
<name>B4PLV8_DROYA</name>
<evidence type="ECO:0000313" key="3">
    <source>
        <dbReference type="EMBL" id="EDW99095.2"/>
    </source>
</evidence>
<dbReference type="eggNOG" id="ENOG502T1B4">
    <property type="taxonomic scope" value="Eukaryota"/>
</dbReference>
<feature type="region of interest" description="Disordered" evidence="1">
    <location>
        <begin position="289"/>
        <end position="309"/>
    </location>
</feature>
<dbReference type="Proteomes" id="UP000002282">
    <property type="component" value="Chromosome 3R"/>
</dbReference>
<feature type="region of interest" description="Disordered" evidence="1">
    <location>
        <begin position="1"/>
        <end position="29"/>
    </location>
</feature>
<reference evidence="3 4" key="1">
    <citation type="journal article" date="2007" name="Nature">
        <title>Evolution of genes and genomes on the Drosophila phylogeny.</title>
        <authorList>
            <consortium name="Drosophila 12 Genomes Consortium"/>
            <person name="Clark A.G."/>
            <person name="Eisen M.B."/>
            <person name="Smith D.R."/>
            <person name="Bergman C.M."/>
            <person name="Oliver B."/>
            <person name="Markow T.A."/>
            <person name="Kaufman T.C."/>
            <person name="Kellis M."/>
            <person name="Gelbart W."/>
            <person name="Iyer V.N."/>
            <person name="Pollard D.A."/>
            <person name="Sackton T.B."/>
            <person name="Larracuente A.M."/>
            <person name="Singh N.D."/>
            <person name="Abad J.P."/>
            <person name="Abt D.N."/>
            <person name="Adryan B."/>
            <person name="Aguade M."/>
            <person name="Akashi H."/>
            <person name="Anderson W.W."/>
            <person name="Aquadro C.F."/>
            <person name="Ardell D.H."/>
            <person name="Arguello R."/>
            <person name="Artieri C.G."/>
            <person name="Barbash D.A."/>
            <person name="Barker D."/>
            <person name="Barsanti P."/>
            <person name="Batterham P."/>
            <person name="Batzoglou S."/>
            <person name="Begun D."/>
            <person name="Bhutkar A."/>
            <person name="Blanco E."/>
            <person name="Bosak S.A."/>
            <person name="Bradley R.K."/>
            <person name="Brand A.D."/>
            <person name="Brent M.R."/>
            <person name="Brooks A.N."/>
            <person name="Brown R.H."/>
            <person name="Butlin R.K."/>
            <person name="Caggese C."/>
            <person name="Calvi B.R."/>
            <person name="Bernardo de Carvalho A."/>
            <person name="Caspi A."/>
            <person name="Castrezana S."/>
            <person name="Celniker S.E."/>
            <person name="Chang J.L."/>
            <person name="Chapple C."/>
            <person name="Chatterji S."/>
            <person name="Chinwalla A."/>
            <person name="Civetta A."/>
            <person name="Clifton S.W."/>
            <person name="Comeron J.M."/>
            <person name="Costello J.C."/>
            <person name="Coyne J.A."/>
            <person name="Daub J."/>
            <person name="David R.G."/>
            <person name="Delcher A.L."/>
            <person name="Delehaunty K."/>
            <person name="Do C.B."/>
            <person name="Ebling H."/>
            <person name="Edwards K."/>
            <person name="Eickbush T."/>
            <person name="Evans J.D."/>
            <person name="Filipski A."/>
            <person name="Findeiss S."/>
            <person name="Freyhult E."/>
            <person name="Fulton L."/>
            <person name="Fulton R."/>
            <person name="Garcia A.C."/>
            <person name="Gardiner A."/>
            <person name="Garfield D.A."/>
            <person name="Garvin B.E."/>
            <person name="Gibson G."/>
            <person name="Gilbert D."/>
            <person name="Gnerre S."/>
            <person name="Godfrey J."/>
            <person name="Good R."/>
            <person name="Gotea V."/>
            <person name="Gravely B."/>
            <person name="Greenberg A.J."/>
            <person name="Griffiths-Jones S."/>
            <person name="Gross S."/>
            <person name="Guigo R."/>
            <person name="Gustafson E.A."/>
            <person name="Haerty W."/>
            <person name="Hahn M.W."/>
            <person name="Halligan D.L."/>
            <person name="Halpern A.L."/>
            <person name="Halter G.M."/>
            <person name="Han M.V."/>
            <person name="Heger A."/>
            <person name="Hillier L."/>
            <person name="Hinrichs A.S."/>
            <person name="Holmes I."/>
            <person name="Hoskins R.A."/>
            <person name="Hubisz M.J."/>
            <person name="Hultmark D."/>
            <person name="Huntley M.A."/>
            <person name="Jaffe D.B."/>
            <person name="Jagadeeshan S."/>
            <person name="Jeck W.R."/>
            <person name="Johnson J."/>
            <person name="Jones C.D."/>
            <person name="Jordan W.C."/>
            <person name="Karpen G.H."/>
            <person name="Kataoka E."/>
            <person name="Keightley P.D."/>
            <person name="Kheradpour P."/>
            <person name="Kirkness E.F."/>
            <person name="Koerich L.B."/>
            <person name="Kristiansen K."/>
            <person name="Kudrna D."/>
            <person name="Kulathinal R.J."/>
            <person name="Kumar S."/>
            <person name="Kwok R."/>
            <person name="Lander E."/>
            <person name="Langley C.H."/>
            <person name="Lapoint R."/>
            <person name="Lazzaro B.P."/>
            <person name="Lee S.J."/>
            <person name="Levesque L."/>
            <person name="Li R."/>
            <person name="Lin C.F."/>
            <person name="Lin M.F."/>
            <person name="Lindblad-Toh K."/>
            <person name="Llopart A."/>
            <person name="Long M."/>
            <person name="Low L."/>
            <person name="Lozovsky E."/>
            <person name="Lu J."/>
            <person name="Luo M."/>
            <person name="Machado C.A."/>
            <person name="Makalowski W."/>
            <person name="Marzo M."/>
            <person name="Matsuda M."/>
            <person name="Matzkin L."/>
            <person name="McAllister B."/>
            <person name="McBride C.S."/>
            <person name="McKernan B."/>
            <person name="McKernan K."/>
            <person name="Mendez-Lago M."/>
            <person name="Minx P."/>
            <person name="Mollenhauer M.U."/>
            <person name="Montooth K."/>
            <person name="Mount S.M."/>
            <person name="Mu X."/>
            <person name="Myers E."/>
            <person name="Negre B."/>
            <person name="Newfeld S."/>
            <person name="Nielsen R."/>
            <person name="Noor M.A."/>
            <person name="O'Grady P."/>
            <person name="Pachter L."/>
            <person name="Papaceit M."/>
            <person name="Parisi M.J."/>
            <person name="Parisi M."/>
            <person name="Parts L."/>
            <person name="Pedersen J.S."/>
            <person name="Pesole G."/>
            <person name="Phillippy A.M."/>
            <person name="Ponting C.P."/>
            <person name="Pop M."/>
            <person name="Porcelli D."/>
            <person name="Powell J.R."/>
            <person name="Prohaska S."/>
            <person name="Pruitt K."/>
            <person name="Puig M."/>
            <person name="Quesneville H."/>
            <person name="Ram K.R."/>
            <person name="Rand D."/>
            <person name="Rasmussen M.D."/>
            <person name="Reed L.K."/>
            <person name="Reenan R."/>
            <person name="Reily A."/>
            <person name="Remington K.A."/>
            <person name="Rieger T.T."/>
            <person name="Ritchie M.G."/>
            <person name="Robin C."/>
            <person name="Rogers Y.H."/>
            <person name="Rohde C."/>
            <person name="Rozas J."/>
            <person name="Rubenfield M.J."/>
            <person name="Ruiz A."/>
            <person name="Russo S."/>
            <person name="Salzberg S.L."/>
            <person name="Sanchez-Gracia A."/>
            <person name="Saranga D.J."/>
            <person name="Sato H."/>
            <person name="Schaeffer S.W."/>
            <person name="Schatz M.C."/>
            <person name="Schlenke T."/>
            <person name="Schwartz R."/>
            <person name="Segarra C."/>
            <person name="Singh R.S."/>
            <person name="Sirot L."/>
            <person name="Sirota M."/>
            <person name="Sisneros N.B."/>
            <person name="Smith C.D."/>
            <person name="Smith T.F."/>
            <person name="Spieth J."/>
            <person name="Stage D.E."/>
            <person name="Stark A."/>
            <person name="Stephan W."/>
            <person name="Strausberg R.L."/>
            <person name="Strempel S."/>
            <person name="Sturgill D."/>
            <person name="Sutton G."/>
            <person name="Sutton G.G."/>
            <person name="Tao W."/>
            <person name="Teichmann S."/>
            <person name="Tobari Y.N."/>
            <person name="Tomimura Y."/>
            <person name="Tsolas J.M."/>
            <person name="Valente V.L."/>
            <person name="Venter E."/>
            <person name="Venter J.C."/>
            <person name="Vicario S."/>
            <person name="Vieira F.G."/>
            <person name="Vilella A.J."/>
            <person name="Villasante A."/>
            <person name="Walenz B."/>
            <person name="Wang J."/>
            <person name="Wasserman M."/>
            <person name="Watts T."/>
            <person name="Wilson D."/>
            <person name="Wilson R.K."/>
            <person name="Wing R.A."/>
            <person name="Wolfner M.F."/>
            <person name="Wong A."/>
            <person name="Wong G.K."/>
            <person name="Wu C.I."/>
            <person name="Wu G."/>
            <person name="Yamamoto D."/>
            <person name="Yang H.P."/>
            <person name="Yang S.P."/>
            <person name="Yorke J.A."/>
            <person name="Yoshida K."/>
            <person name="Zdobnov E."/>
            <person name="Zhang P."/>
            <person name="Zhang Y."/>
            <person name="Zimin A.V."/>
            <person name="Baldwin J."/>
            <person name="Abdouelleil A."/>
            <person name="Abdulkadir J."/>
            <person name="Abebe A."/>
            <person name="Abera B."/>
            <person name="Abreu J."/>
            <person name="Acer S.C."/>
            <person name="Aftuck L."/>
            <person name="Alexander A."/>
            <person name="An P."/>
            <person name="Anderson E."/>
            <person name="Anderson S."/>
            <person name="Arachi H."/>
            <person name="Azer M."/>
            <person name="Bachantsang P."/>
            <person name="Barry A."/>
            <person name="Bayul T."/>
            <person name="Berlin A."/>
            <person name="Bessette D."/>
            <person name="Bloom T."/>
            <person name="Blye J."/>
            <person name="Boguslavskiy L."/>
            <person name="Bonnet C."/>
            <person name="Boukhgalter B."/>
            <person name="Bourzgui I."/>
            <person name="Brown A."/>
            <person name="Cahill P."/>
            <person name="Channer S."/>
            <person name="Cheshatsang Y."/>
            <person name="Chuda L."/>
            <person name="Citroen M."/>
            <person name="Collymore A."/>
            <person name="Cooke P."/>
            <person name="Costello M."/>
            <person name="D'Aco K."/>
            <person name="Daza R."/>
            <person name="De Haan G."/>
            <person name="DeGray S."/>
            <person name="DeMaso C."/>
            <person name="Dhargay N."/>
            <person name="Dooley K."/>
            <person name="Dooley E."/>
            <person name="Doricent M."/>
            <person name="Dorje P."/>
            <person name="Dorjee K."/>
            <person name="Dupes A."/>
            <person name="Elong R."/>
            <person name="Falk J."/>
            <person name="Farina A."/>
            <person name="Faro S."/>
            <person name="Ferguson D."/>
            <person name="Fisher S."/>
            <person name="Foley C.D."/>
            <person name="Franke A."/>
            <person name="Friedrich D."/>
            <person name="Gadbois L."/>
            <person name="Gearin G."/>
            <person name="Gearin C.R."/>
            <person name="Giannoukos G."/>
            <person name="Goode T."/>
            <person name="Graham J."/>
            <person name="Grandbois E."/>
            <person name="Grewal S."/>
            <person name="Gyaltsen K."/>
            <person name="Hafez N."/>
            <person name="Hagos B."/>
            <person name="Hall J."/>
            <person name="Henson C."/>
            <person name="Hollinger A."/>
            <person name="Honan T."/>
            <person name="Huard M.D."/>
            <person name="Hughes L."/>
            <person name="Hurhula B."/>
            <person name="Husby M.E."/>
            <person name="Kamat A."/>
            <person name="Kanga B."/>
            <person name="Kashin S."/>
            <person name="Khazanovich D."/>
            <person name="Kisner P."/>
            <person name="Lance K."/>
            <person name="Lara M."/>
            <person name="Lee W."/>
            <person name="Lennon N."/>
            <person name="Letendre F."/>
            <person name="LeVine R."/>
            <person name="Lipovsky A."/>
            <person name="Liu X."/>
            <person name="Liu J."/>
            <person name="Liu S."/>
            <person name="Lokyitsang T."/>
            <person name="Lokyitsang Y."/>
            <person name="Lubonja R."/>
            <person name="Lui A."/>
            <person name="MacDonald P."/>
            <person name="Magnisalis V."/>
            <person name="Maru K."/>
            <person name="Matthews C."/>
            <person name="McCusker W."/>
            <person name="McDonough S."/>
            <person name="Mehta T."/>
            <person name="Meldrim J."/>
            <person name="Meneus L."/>
            <person name="Mihai O."/>
            <person name="Mihalev A."/>
            <person name="Mihova T."/>
            <person name="Mittelman R."/>
            <person name="Mlenga V."/>
            <person name="Montmayeur A."/>
            <person name="Mulrain L."/>
            <person name="Navidi A."/>
            <person name="Naylor J."/>
            <person name="Negash T."/>
            <person name="Nguyen T."/>
            <person name="Nguyen N."/>
            <person name="Nicol R."/>
            <person name="Norbu C."/>
            <person name="Norbu N."/>
            <person name="Novod N."/>
            <person name="O'Neill B."/>
            <person name="Osman S."/>
            <person name="Markiewicz E."/>
            <person name="Oyono O.L."/>
            <person name="Patti C."/>
            <person name="Phunkhang P."/>
            <person name="Pierre F."/>
            <person name="Priest M."/>
            <person name="Raghuraman S."/>
            <person name="Rege F."/>
            <person name="Reyes R."/>
            <person name="Rise C."/>
            <person name="Rogov P."/>
            <person name="Ross K."/>
            <person name="Ryan E."/>
            <person name="Settipalli S."/>
            <person name="Shea T."/>
            <person name="Sherpa N."/>
            <person name="Shi L."/>
            <person name="Shih D."/>
            <person name="Sparrow T."/>
            <person name="Spaulding J."/>
            <person name="Stalker J."/>
            <person name="Stange-Thomann N."/>
            <person name="Stavropoulos S."/>
            <person name="Stone C."/>
            <person name="Strader C."/>
            <person name="Tesfaye S."/>
            <person name="Thomson T."/>
            <person name="Thoulutsang Y."/>
            <person name="Thoulutsang D."/>
            <person name="Topham K."/>
            <person name="Topping I."/>
            <person name="Tsamla T."/>
            <person name="Vassiliev H."/>
            <person name="Vo A."/>
            <person name="Wangchuk T."/>
            <person name="Wangdi T."/>
            <person name="Weiand M."/>
            <person name="Wilkinson J."/>
            <person name="Wilson A."/>
            <person name="Yadav S."/>
            <person name="Young G."/>
            <person name="Yu Q."/>
            <person name="Zembek L."/>
            <person name="Zhong D."/>
            <person name="Zimmer A."/>
            <person name="Zwirko Z."/>
            <person name="Jaffe D.B."/>
            <person name="Alvarez P."/>
            <person name="Brockman W."/>
            <person name="Butler J."/>
            <person name="Chin C."/>
            <person name="Gnerre S."/>
            <person name="Grabherr M."/>
            <person name="Kleber M."/>
            <person name="Mauceli E."/>
            <person name="MacCallum I."/>
        </authorList>
    </citation>
    <scope>NUCLEOTIDE SEQUENCE [LARGE SCALE GENOMIC DNA]</scope>
    <source>
        <strain evidence="4">Tai18E2 / Tucson 14021-0261.01</strain>
    </source>
</reference>
<keyword evidence="4" id="KW-1185">Reference proteome</keyword>
<evidence type="ECO:0000256" key="1">
    <source>
        <dbReference type="SAM" id="MobiDB-lite"/>
    </source>
</evidence>
<dbReference type="AlphaFoldDB" id="B4PLV8"/>
<dbReference type="KEGG" id="dya:Dyak_GE23393"/>
<evidence type="ECO:0000313" key="4">
    <source>
        <dbReference type="Proteomes" id="UP000002282"/>
    </source>
</evidence>
<dbReference type="Pfam" id="PF16012">
    <property type="entry name" value="DUF4780"/>
    <property type="match status" value="1"/>
</dbReference>
<dbReference type="OrthoDB" id="7856337at2759"/>
<reference evidence="3 4" key="2">
    <citation type="journal article" date="2007" name="PLoS Biol.">
        <title>Principles of genome evolution in the Drosophila melanogaster species group.</title>
        <authorList>
            <person name="Ranz J.M."/>
            <person name="Maurin D."/>
            <person name="Chan Y.S."/>
            <person name="von Grotthuss M."/>
            <person name="Hillier L.W."/>
            <person name="Roote J."/>
            <person name="Ashburner M."/>
            <person name="Bergman C.M."/>
        </authorList>
    </citation>
    <scope>NUCLEOTIDE SEQUENCE [LARGE SCALE GENOMIC DNA]</scope>
    <source>
        <strain evidence="4">Tai18E2 / Tucson 14021-0261.01</strain>
    </source>
</reference>
<organism evidence="3 4">
    <name type="scientific">Drosophila yakuba</name>
    <name type="common">Fruit fly</name>
    <dbReference type="NCBI Taxonomy" id="7245"/>
    <lineage>
        <taxon>Eukaryota</taxon>
        <taxon>Metazoa</taxon>
        <taxon>Ecdysozoa</taxon>
        <taxon>Arthropoda</taxon>
        <taxon>Hexapoda</taxon>
        <taxon>Insecta</taxon>
        <taxon>Pterygota</taxon>
        <taxon>Neoptera</taxon>
        <taxon>Endopterygota</taxon>
        <taxon>Diptera</taxon>
        <taxon>Brachycera</taxon>
        <taxon>Muscomorpha</taxon>
        <taxon>Ephydroidea</taxon>
        <taxon>Drosophilidae</taxon>
        <taxon>Drosophila</taxon>
        <taxon>Sophophora</taxon>
    </lineage>
</organism>
<feature type="domain" description="DUF4780" evidence="2">
    <location>
        <begin position="85"/>
        <end position="252"/>
    </location>
</feature>